<proteinExistence type="predicted"/>
<dbReference type="Pfam" id="PF01075">
    <property type="entry name" value="Glyco_transf_9"/>
    <property type="match status" value="1"/>
</dbReference>
<dbReference type="KEGG" id="orp:MOP44_13605"/>
<reference evidence="1" key="1">
    <citation type="submission" date="2021-04" db="EMBL/GenBank/DDBJ databases">
        <title>Phylogenetic analysis of Acidobacteriaceae.</title>
        <authorList>
            <person name="Qiu L."/>
            <person name="Zhang Q."/>
        </authorList>
    </citation>
    <scope>NUCLEOTIDE SEQUENCE</scope>
    <source>
        <strain evidence="1">DSM 25168</strain>
    </source>
</reference>
<dbReference type="Proteomes" id="UP001059380">
    <property type="component" value="Chromosome"/>
</dbReference>
<gene>
    <name evidence="1" type="ORF">MOP44_13605</name>
</gene>
<dbReference type="GO" id="GO:0016757">
    <property type="term" value="F:glycosyltransferase activity"/>
    <property type="evidence" value="ECO:0007669"/>
    <property type="project" value="InterPro"/>
</dbReference>
<keyword evidence="2" id="KW-1185">Reference proteome</keyword>
<sequence>MEIPYIFRTKLSDLPITTQYLRLPHAELHCAARALGPKSGKPRVGIVWSAGEWNPSRSIPLRSLTAILARPEFEFWNLQGGFVRQEWSRLHLGKHVRDTSLLADRGLLPLAAVIANLDLVITVDTLAAHLAGALGVPCFLMLQYAADWRWMVNRDDSPWYPSLRLFRQPDSGDWPSVAREIDGALAAFPHTRSNPGMAA</sequence>
<dbReference type="AlphaFoldDB" id="A0A9J7BW64"/>
<dbReference type="EMBL" id="CP093313">
    <property type="protein sequence ID" value="UWZ86951.1"/>
    <property type="molecule type" value="Genomic_DNA"/>
</dbReference>
<name>A0A9J7BW64_9BACT</name>
<organism evidence="1 2">
    <name type="scientific">Occallatibacter riparius</name>
    <dbReference type="NCBI Taxonomy" id="1002689"/>
    <lineage>
        <taxon>Bacteria</taxon>
        <taxon>Pseudomonadati</taxon>
        <taxon>Acidobacteriota</taxon>
        <taxon>Terriglobia</taxon>
        <taxon>Terriglobales</taxon>
        <taxon>Acidobacteriaceae</taxon>
        <taxon>Occallatibacter</taxon>
    </lineage>
</organism>
<dbReference type="SUPFAM" id="SSF53756">
    <property type="entry name" value="UDP-Glycosyltransferase/glycogen phosphorylase"/>
    <property type="match status" value="1"/>
</dbReference>
<evidence type="ECO:0008006" key="3">
    <source>
        <dbReference type="Google" id="ProtNLM"/>
    </source>
</evidence>
<accession>A0A9J7BW64</accession>
<dbReference type="InterPro" id="IPR002201">
    <property type="entry name" value="Glyco_trans_9"/>
</dbReference>
<dbReference type="RefSeq" id="WP_260796590.1">
    <property type="nucleotide sequence ID" value="NZ_CP093313.1"/>
</dbReference>
<dbReference type="Gene3D" id="3.40.50.2000">
    <property type="entry name" value="Glycogen Phosphorylase B"/>
    <property type="match status" value="1"/>
</dbReference>
<protein>
    <recommendedName>
        <fullName evidence="3">Glycosyltransferase family 9 protein</fullName>
    </recommendedName>
</protein>
<evidence type="ECO:0000313" key="1">
    <source>
        <dbReference type="EMBL" id="UWZ86951.1"/>
    </source>
</evidence>
<evidence type="ECO:0000313" key="2">
    <source>
        <dbReference type="Proteomes" id="UP001059380"/>
    </source>
</evidence>